<accession>A0A7Y9T4Z4</accession>
<evidence type="ECO:0000256" key="4">
    <source>
        <dbReference type="ARBA" id="ARBA00023136"/>
    </source>
</evidence>
<name>A0A7Y9T4Z4_9BACT</name>
<feature type="transmembrane region" description="Helical" evidence="5">
    <location>
        <begin position="162"/>
        <end position="185"/>
    </location>
</feature>
<dbReference type="SUPFAM" id="SSF103473">
    <property type="entry name" value="MFS general substrate transporter"/>
    <property type="match status" value="1"/>
</dbReference>
<dbReference type="PANTHER" id="PTHR23514">
    <property type="entry name" value="BYPASS OF STOP CODON PROTEIN 6"/>
    <property type="match status" value="1"/>
</dbReference>
<feature type="transmembrane region" description="Helical" evidence="5">
    <location>
        <begin position="100"/>
        <end position="123"/>
    </location>
</feature>
<dbReference type="Proteomes" id="UP000534186">
    <property type="component" value="Unassembled WGS sequence"/>
</dbReference>
<keyword evidence="3 5" id="KW-1133">Transmembrane helix</keyword>
<dbReference type="GO" id="GO:0016020">
    <property type="term" value="C:membrane"/>
    <property type="evidence" value="ECO:0007669"/>
    <property type="project" value="UniProtKB-SubCell"/>
</dbReference>
<dbReference type="EMBL" id="JACCCV010000002">
    <property type="protein sequence ID" value="NYF54012.1"/>
    <property type="molecule type" value="Genomic_DNA"/>
</dbReference>
<evidence type="ECO:0000256" key="1">
    <source>
        <dbReference type="ARBA" id="ARBA00004141"/>
    </source>
</evidence>
<gene>
    <name evidence="6" type="ORF">HDF12_004411</name>
</gene>
<feature type="transmembrane region" description="Helical" evidence="5">
    <location>
        <begin position="197"/>
        <end position="216"/>
    </location>
</feature>
<evidence type="ECO:0000256" key="3">
    <source>
        <dbReference type="ARBA" id="ARBA00022989"/>
    </source>
</evidence>
<dbReference type="InterPro" id="IPR036259">
    <property type="entry name" value="MFS_trans_sf"/>
</dbReference>
<evidence type="ECO:0000256" key="5">
    <source>
        <dbReference type="SAM" id="Phobius"/>
    </source>
</evidence>
<feature type="transmembrane region" description="Helical" evidence="5">
    <location>
        <begin position="354"/>
        <end position="372"/>
    </location>
</feature>
<feature type="transmembrane region" description="Helical" evidence="5">
    <location>
        <begin position="76"/>
        <end position="94"/>
    </location>
</feature>
<dbReference type="Gene3D" id="1.20.1250.20">
    <property type="entry name" value="MFS general substrate transporter like domains"/>
    <property type="match status" value="2"/>
</dbReference>
<comment type="subcellular location">
    <subcellularLocation>
        <location evidence="1">Membrane</location>
        <topology evidence="1">Multi-pass membrane protein</topology>
    </subcellularLocation>
</comment>
<sequence>MSSVADHSKSRLATRLCFAAAGFAVACWAPLVPFAKTRLGIGDGTLGFLLLCLGAGSVAAMPITGILATKFGSKPVILAGGYGVSLFLPLLVVVDRPASLGAALMMFGASLGSLDVAMNLHAVEVERALSRPLMSGFHALFSIGGFAGSGFMTLMLSNHISPFHSCAISSIAVASAVSAAAPHLLRTGNETPGPLFVLPRGIVLVIALLAFVSFLVEGALLDWSALLLVTTKMVAAARGGVGYMLFSIAMTTGRLTGDRAIMRLGDRKVFLLSGLTAVCGFAVLLASQYTPLALAGFVLIGLGAANIVPTLFRRAVNQREMPAPLALAAATGAGYAGLLAGPALVGFIAHSVGLRGAFISLALLMCLVPALNKSVNGS</sequence>
<feature type="transmembrane region" description="Helical" evidence="5">
    <location>
        <begin position="12"/>
        <end position="34"/>
    </location>
</feature>
<dbReference type="AlphaFoldDB" id="A0A7Y9T4Z4"/>
<dbReference type="PANTHER" id="PTHR23514:SF13">
    <property type="entry name" value="INNER MEMBRANE PROTEIN YBJJ"/>
    <property type="match status" value="1"/>
</dbReference>
<feature type="transmembrane region" description="Helical" evidence="5">
    <location>
        <begin position="324"/>
        <end position="348"/>
    </location>
</feature>
<feature type="transmembrane region" description="Helical" evidence="5">
    <location>
        <begin position="236"/>
        <end position="257"/>
    </location>
</feature>
<keyword evidence="4 5" id="KW-0472">Membrane</keyword>
<reference evidence="6 7" key="1">
    <citation type="submission" date="2020-07" db="EMBL/GenBank/DDBJ databases">
        <title>Genomic Encyclopedia of Type Strains, Phase IV (KMG-V): Genome sequencing to study the core and pangenomes of soil and plant-associated prokaryotes.</title>
        <authorList>
            <person name="Whitman W."/>
        </authorList>
    </citation>
    <scope>NUCLEOTIDE SEQUENCE [LARGE SCALE GENOMIC DNA]</scope>
    <source>
        <strain evidence="6 7">M8UP30</strain>
    </source>
</reference>
<evidence type="ECO:0000313" key="7">
    <source>
        <dbReference type="Proteomes" id="UP000534186"/>
    </source>
</evidence>
<dbReference type="GO" id="GO:0022857">
    <property type="term" value="F:transmembrane transporter activity"/>
    <property type="evidence" value="ECO:0007669"/>
    <property type="project" value="InterPro"/>
</dbReference>
<organism evidence="6 7">
    <name type="scientific">Tunturiibacter lichenicola</name>
    <dbReference type="NCBI Taxonomy" id="2051959"/>
    <lineage>
        <taxon>Bacteria</taxon>
        <taxon>Pseudomonadati</taxon>
        <taxon>Acidobacteriota</taxon>
        <taxon>Terriglobia</taxon>
        <taxon>Terriglobales</taxon>
        <taxon>Acidobacteriaceae</taxon>
        <taxon>Tunturiibacter</taxon>
    </lineage>
</organism>
<feature type="transmembrane region" description="Helical" evidence="5">
    <location>
        <begin position="46"/>
        <end position="69"/>
    </location>
</feature>
<evidence type="ECO:0000256" key="2">
    <source>
        <dbReference type="ARBA" id="ARBA00022692"/>
    </source>
</evidence>
<dbReference type="Pfam" id="PF07690">
    <property type="entry name" value="MFS_1"/>
    <property type="match status" value="1"/>
</dbReference>
<proteinExistence type="predicted"/>
<protein>
    <submittedName>
        <fullName evidence="6">Putative MFS family arabinose efflux permease</fullName>
    </submittedName>
</protein>
<comment type="caution">
    <text evidence="6">The sequence shown here is derived from an EMBL/GenBank/DDBJ whole genome shotgun (WGS) entry which is preliminary data.</text>
</comment>
<dbReference type="CDD" id="cd17393">
    <property type="entry name" value="MFS_MosC_like"/>
    <property type="match status" value="1"/>
</dbReference>
<feature type="transmembrane region" description="Helical" evidence="5">
    <location>
        <begin position="292"/>
        <end position="312"/>
    </location>
</feature>
<feature type="transmembrane region" description="Helical" evidence="5">
    <location>
        <begin position="269"/>
        <end position="286"/>
    </location>
</feature>
<dbReference type="InterPro" id="IPR011701">
    <property type="entry name" value="MFS"/>
</dbReference>
<evidence type="ECO:0000313" key="6">
    <source>
        <dbReference type="EMBL" id="NYF54012.1"/>
    </source>
</evidence>
<feature type="transmembrane region" description="Helical" evidence="5">
    <location>
        <begin position="135"/>
        <end position="156"/>
    </location>
</feature>
<keyword evidence="2 5" id="KW-0812">Transmembrane</keyword>
<dbReference type="InterPro" id="IPR051788">
    <property type="entry name" value="MFS_Transporter"/>
</dbReference>